<dbReference type="PANTHER" id="PTHR20941">
    <property type="entry name" value="FOLATE SYNTHESIS PROTEINS"/>
    <property type="match status" value="1"/>
</dbReference>
<evidence type="ECO:0000256" key="8">
    <source>
        <dbReference type="ARBA" id="ARBA00022842"/>
    </source>
</evidence>
<proteinExistence type="inferred from homology"/>
<comment type="pathway">
    <text evidence="3 10">Cofactor biosynthesis; tetrahydrofolate biosynthesis; 7,8-dihydrofolate from 2-amino-4-hydroxy-6-hydroxymethyl-7,8-dihydropteridine diphosphate and 4-aminobenzoate: step 1/2.</text>
</comment>
<evidence type="ECO:0000256" key="9">
    <source>
        <dbReference type="ARBA" id="ARBA00022909"/>
    </source>
</evidence>
<sequence length="315" mass="32848">MANSRRAQNPIGAARPAIMGILNVTPDSFSDGGLYSNFDDAVDHAVELVAAGANIIDVGGESTRPGAERLPVDKEQARVLPVIRELVARDIPVSIDTMNSATAAAAIDIGAVLVNDVSGGLADRGMPRLIAESGIDYVAMHWRGHSAKMDDLAVYTDVVRDVRNELKHRVAELIVAGVRPDRIILDPGLGFAKNAQHNWQLLGRLRELETLGHRVLIGASRKRFLGELLPEGAPTSDRDPATATISALAAESGVWGVRVHDVAGTLAALEVWEALNAGRAPAPRALGAGPSGAGPAGPGPNGAGSAGAGPRRSRR</sequence>
<gene>
    <name evidence="13" type="primary">folP_1</name>
    <name evidence="13" type="ORF">GCM10022239_00730</name>
</gene>
<evidence type="ECO:0000256" key="4">
    <source>
        <dbReference type="ARBA" id="ARBA00009503"/>
    </source>
</evidence>
<dbReference type="InterPro" id="IPR045031">
    <property type="entry name" value="DHP_synth-like"/>
</dbReference>
<evidence type="ECO:0000256" key="1">
    <source>
        <dbReference type="ARBA" id="ARBA00000012"/>
    </source>
</evidence>
<evidence type="ECO:0000256" key="11">
    <source>
        <dbReference type="SAM" id="MobiDB-lite"/>
    </source>
</evidence>
<dbReference type="RefSeq" id="WP_344752593.1">
    <property type="nucleotide sequence ID" value="NZ_BAABAE010000001.1"/>
</dbReference>
<evidence type="ECO:0000256" key="2">
    <source>
        <dbReference type="ARBA" id="ARBA00001946"/>
    </source>
</evidence>
<dbReference type="EC" id="2.5.1.15" evidence="5 10"/>
<dbReference type="EMBL" id="BAABAE010000001">
    <property type="protein sequence ID" value="GAA3727746.1"/>
    <property type="molecule type" value="Genomic_DNA"/>
</dbReference>
<comment type="cofactor">
    <cofactor evidence="2 10">
        <name>Mg(2+)</name>
        <dbReference type="ChEBI" id="CHEBI:18420"/>
    </cofactor>
</comment>
<dbReference type="PROSITE" id="PS00793">
    <property type="entry name" value="DHPS_2"/>
    <property type="match status" value="1"/>
</dbReference>
<dbReference type="InterPro" id="IPR011005">
    <property type="entry name" value="Dihydropteroate_synth-like_sf"/>
</dbReference>
<evidence type="ECO:0000256" key="6">
    <source>
        <dbReference type="ARBA" id="ARBA00022679"/>
    </source>
</evidence>
<evidence type="ECO:0000256" key="7">
    <source>
        <dbReference type="ARBA" id="ARBA00022723"/>
    </source>
</evidence>
<comment type="caution">
    <text evidence="13">The sequence shown here is derived from an EMBL/GenBank/DDBJ whole genome shotgun (WGS) entry which is preliminary data.</text>
</comment>
<evidence type="ECO:0000256" key="10">
    <source>
        <dbReference type="RuleBase" id="RU361205"/>
    </source>
</evidence>
<comment type="function">
    <text evidence="10">Catalyzes the condensation of para-aminobenzoate (pABA) with 6-hydroxymethyl-7,8-dihydropterin diphosphate (DHPt-PP) to form 7,8-dihydropteroate (H2Pte), the immediate precursor of folate derivatives.</text>
</comment>
<evidence type="ECO:0000313" key="13">
    <source>
        <dbReference type="EMBL" id="GAA3727746.1"/>
    </source>
</evidence>
<comment type="catalytic activity">
    <reaction evidence="1">
        <text>(7,8-dihydropterin-6-yl)methyl diphosphate + 4-aminobenzoate = 7,8-dihydropteroate + diphosphate</text>
        <dbReference type="Rhea" id="RHEA:19949"/>
        <dbReference type="ChEBI" id="CHEBI:17836"/>
        <dbReference type="ChEBI" id="CHEBI:17839"/>
        <dbReference type="ChEBI" id="CHEBI:33019"/>
        <dbReference type="ChEBI" id="CHEBI:72950"/>
        <dbReference type="EC" id="2.5.1.15"/>
    </reaction>
</comment>
<keyword evidence="14" id="KW-1185">Reference proteome</keyword>
<dbReference type="InterPro" id="IPR006390">
    <property type="entry name" value="DHP_synth_dom"/>
</dbReference>
<comment type="similarity">
    <text evidence="4 10">Belongs to the DHPS family.</text>
</comment>
<dbReference type="Gene3D" id="3.20.20.20">
    <property type="entry name" value="Dihydropteroate synthase-like"/>
    <property type="match status" value="1"/>
</dbReference>
<reference evidence="14" key="1">
    <citation type="journal article" date="2019" name="Int. J. Syst. Evol. Microbiol.">
        <title>The Global Catalogue of Microorganisms (GCM) 10K type strain sequencing project: providing services to taxonomists for standard genome sequencing and annotation.</title>
        <authorList>
            <consortium name="The Broad Institute Genomics Platform"/>
            <consortium name="The Broad Institute Genome Sequencing Center for Infectious Disease"/>
            <person name="Wu L."/>
            <person name="Ma J."/>
        </authorList>
    </citation>
    <scope>NUCLEOTIDE SEQUENCE [LARGE SCALE GENOMIC DNA]</scope>
    <source>
        <strain evidence="14">JCM 16949</strain>
    </source>
</reference>
<name>A0ABP7EYD2_9MICO</name>
<dbReference type="SUPFAM" id="SSF51717">
    <property type="entry name" value="Dihydropteroate synthetase-like"/>
    <property type="match status" value="1"/>
</dbReference>
<dbReference type="PROSITE" id="PS50972">
    <property type="entry name" value="PTERIN_BINDING"/>
    <property type="match status" value="1"/>
</dbReference>
<dbReference type="InterPro" id="IPR000489">
    <property type="entry name" value="Pterin-binding_dom"/>
</dbReference>
<dbReference type="Proteomes" id="UP001501004">
    <property type="component" value="Unassembled WGS sequence"/>
</dbReference>
<dbReference type="CDD" id="cd00739">
    <property type="entry name" value="DHPS"/>
    <property type="match status" value="1"/>
</dbReference>
<evidence type="ECO:0000259" key="12">
    <source>
        <dbReference type="PROSITE" id="PS50972"/>
    </source>
</evidence>
<evidence type="ECO:0000313" key="14">
    <source>
        <dbReference type="Proteomes" id="UP001501004"/>
    </source>
</evidence>
<evidence type="ECO:0000256" key="5">
    <source>
        <dbReference type="ARBA" id="ARBA00012458"/>
    </source>
</evidence>
<dbReference type="NCBIfam" id="TIGR01496">
    <property type="entry name" value="DHPS"/>
    <property type="match status" value="1"/>
</dbReference>
<evidence type="ECO:0000256" key="3">
    <source>
        <dbReference type="ARBA" id="ARBA00004763"/>
    </source>
</evidence>
<organism evidence="13 14">
    <name type="scientific">Leifsonella bigeumensis</name>
    <dbReference type="NCBI Taxonomy" id="433643"/>
    <lineage>
        <taxon>Bacteria</taxon>
        <taxon>Bacillati</taxon>
        <taxon>Actinomycetota</taxon>
        <taxon>Actinomycetes</taxon>
        <taxon>Micrococcales</taxon>
        <taxon>Microbacteriaceae</taxon>
        <taxon>Leifsonella</taxon>
    </lineage>
</organism>
<keyword evidence="9 10" id="KW-0289">Folate biosynthesis</keyword>
<dbReference type="PANTHER" id="PTHR20941:SF1">
    <property type="entry name" value="FOLIC ACID SYNTHESIS PROTEIN FOL1"/>
    <property type="match status" value="1"/>
</dbReference>
<feature type="compositionally biased region" description="Gly residues" evidence="11">
    <location>
        <begin position="289"/>
        <end position="307"/>
    </location>
</feature>
<feature type="domain" description="Pterin-binding" evidence="12">
    <location>
        <begin position="16"/>
        <end position="270"/>
    </location>
</feature>
<accession>A0ABP7EYD2</accession>
<dbReference type="PROSITE" id="PS00792">
    <property type="entry name" value="DHPS_1"/>
    <property type="match status" value="1"/>
</dbReference>
<keyword evidence="7 10" id="KW-0479">Metal-binding</keyword>
<protein>
    <recommendedName>
        <fullName evidence="5 10">Dihydropteroate synthase</fullName>
        <shortName evidence="10">DHPS</shortName>
        <ecNumber evidence="5 10">2.5.1.15</ecNumber>
    </recommendedName>
    <alternativeName>
        <fullName evidence="10">Dihydropteroate pyrophosphorylase</fullName>
    </alternativeName>
</protein>
<dbReference type="Pfam" id="PF00809">
    <property type="entry name" value="Pterin_bind"/>
    <property type="match status" value="1"/>
</dbReference>
<feature type="region of interest" description="Disordered" evidence="11">
    <location>
        <begin position="281"/>
        <end position="315"/>
    </location>
</feature>
<keyword evidence="8 10" id="KW-0460">Magnesium</keyword>
<keyword evidence="6 10" id="KW-0808">Transferase</keyword>